<dbReference type="Proteomes" id="UP000250557">
    <property type="component" value="Chromosome"/>
</dbReference>
<gene>
    <name evidence="3" type="ORF">DIU31_002855</name>
    <name evidence="4" type="ORF">J3L21_24890</name>
</gene>
<evidence type="ECO:0000259" key="2">
    <source>
        <dbReference type="PROSITE" id="PS50110"/>
    </source>
</evidence>
<reference evidence="4 6" key="2">
    <citation type="submission" date="2021-03" db="EMBL/GenBank/DDBJ databases">
        <title>Mucilaginibacter strains isolated from gold and copper mining confer multi heavy-metal resistance.</title>
        <authorList>
            <person name="Li Y."/>
        </authorList>
    </citation>
    <scope>NUCLEOTIDE SEQUENCE [LARGE SCALE GENOMIC DNA]</scope>
    <source>
        <strain evidence="4 6">P2-4</strain>
    </source>
</reference>
<dbReference type="EMBL" id="CP071880">
    <property type="protein sequence ID" value="QTE53732.1"/>
    <property type="molecule type" value="Genomic_DNA"/>
</dbReference>
<dbReference type="Gene3D" id="3.40.50.2300">
    <property type="match status" value="1"/>
</dbReference>
<dbReference type="Pfam" id="PF00072">
    <property type="entry name" value="Response_reg"/>
    <property type="match status" value="1"/>
</dbReference>
<organism evidence="3 5">
    <name type="scientific">Mucilaginibacter rubeus</name>
    <dbReference type="NCBI Taxonomy" id="2027860"/>
    <lineage>
        <taxon>Bacteria</taxon>
        <taxon>Pseudomonadati</taxon>
        <taxon>Bacteroidota</taxon>
        <taxon>Sphingobacteriia</taxon>
        <taxon>Sphingobacteriales</taxon>
        <taxon>Sphingobacteriaceae</taxon>
        <taxon>Mucilaginibacter</taxon>
    </lineage>
</organism>
<protein>
    <submittedName>
        <fullName evidence="3">Response regulator</fullName>
    </submittedName>
</protein>
<name>A0AAE6JCX5_9SPHI</name>
<evidence type="ECO:0000313" key="3">
    <source>
        <dbReference type="EMBL" id="QEM02507.1"/>
    </source>
</evidence>
<dbReference type="GO" id="GO:0000160">
    <property type="term" value="P:phosphorelay signal transduction system"/>
    <property type="evidence" value="ECO:0007669"/>
    <property type="project" value="InterPro"/>
</dbReference>
<keyword evidence="6" id="KW-1185">Reference proteome</keyword>
<dbReference type="RefSeq" id="WP_112656610.1">
    <property type="nucleotide sequence ID" value="NZ_CP043451.1"/>
</dbReference>
<dbReference type="AlphaFoldDB" id="A0AAE6JCX5"/>
<evidence type="ECO:0000313" key="5">
    <source>
        <dbReference type="Proteomes" id="UP000250557"/>
    </source>
</evidence>
<dbReference type="InterPro" id="IPR011006">
    <property type="entry name" value="CheY-like_superfamily"/>
</dbReference>
<keyword evidence="1" id="KW-0597">Phosphoprotein</keyword>
<dbReference type="InterPro" id="IPR001789">
    <property type="entry name" value="Sig_transdc_resp-reg_receiver"/>
</dbReference>
<proteinExistence type="predicted"/>
<sequence>MDDNLTQLETLTQQLTDWKLNCTITQSPLQALQILPESEAFDVVITDYSMQEMDGLILSSRIRELYP</sequence>
<dbReference type="Proteomes" id="UP000663940">
    <property type="component" value="Chromosome"/>
</dbReference>
<reference evidence="3 5" key="1">
    <citation type="submission" date="2019-08" db="EMBL/GenBank/DDBJ databases">
        <title>Comparative genome analysis confer to the adaptation heavy metal polluted environment.</title>
        <authorList>
            <person name="Li Y."/>
        </authorList>
    </citation>
    <scope>NUCLEOTIDE SEQUENCE [LARGE SCALE GENOMIC DNA]</scope>
    <source>
        <strain evidence="3 5">P2</strain>
    </source>
</reference>
<feature type="domain" description="Response regulatory" evidence="2">
    <location>
        <begin position="1"/>
        <end position="67"/>
    </location>
</feature>
<evidence type="ECO:0000256" key="1">
    <source>
        <dbReference type="PROSITE-ProRule" id="PRU00169"/>
    </source>
</evidence>
<dbReference type="SUPFAM" id="SSF52172">
    <property type="entry name" value="CheY-like"/>
    <property type="match status" value="1"/>
</dbReference>
<evidence type="ECO:0000313" key="4">
    <source>
        <dbReference type="EMBL" id="QTE53732.1"/>
    </source>
</evidence>
<feature type="modified residue" description="4-aspartylphosphate" evidence="1">
    <location>
        <position position="47"/>
    </location>
</feature>
<evidence type="ECO:0000313" key="6">
    <source>
        <dbReference type="Proteomes" id="UP000663940"/>
    </source>
</evidence>
<dbReference type="PROSITE" id="PS50110">
    <property type="entry name" value="RESPONSE_REGULATORY"/>
    <property type="match status" value="1"/>
</dbReference>
<dbReference type="EMBL" id="CP043451">
    <property type="protein sequence ID" value="QEM02507.1"/>
    <property type="molecule type" value="Genomic_DNA"/>
</dbReference>
<accession>A0AAE6JCX5</accession>